<feature type="region of interest" description="Disordered" evidence="2">
    <location>
        <begin position="358"/>
        <end position="437"/>
    </location>
</feature>
<evidence type="ECO:0000256" key="1">
    <source>
        <dbReference type="SAM" id="Coils"/>
    </source>
</evidence>
<evidence type="ECO:0000313" key="3">
    <source>
        <dbReference type="EMBL" id="KAK4535844.1"/>
    </source>
</evidence>
<keyword evidence="1" id="KW-0175">Coiled coil</keyword>
<sequence>MDEILLREEFLPLAVETRSAAARREALARLQAYIDCNTVSSASLEMVGEALLDCVLVEVECAERVGQRGTRGRRGRRNGAQRAHNALVLLARLVAYYARSRDGNVDDVVRGERRRRMLAWLSGRLPTLIEAVVVDGSEAVALSVLPPPRMAAKALRDRLLALVCVWREQLAAEEATFEAAYRLVTESLQAAVPANPQAVLRPRHYRQLQTWRQSLLPRAEMILMQMAATDAEGAPPYAYRAELERAEQALIQANAVAGALRDDDNEGATAMRDMWREVWEYARALERRYRVVRRWHRELREVCAAWANVENARPPAPAAEDVNLTRAQRARDELEAWLQRAERALTQLTEWKRQLDCSESAKAGVSPRRPTTHTGLALDDRDTEDASANDTDAYDEVEFVEAPETGDGDPTVDSAGGMPDIVAADAPPTSAPPTAYVPLEGDRAGAVRFVDAARINRESKARVRVFLSEKRRQGDTLNESILQALEASEAAITTPTARPEPPSWQEDPLRGFAPRDLQPASYSQTAAKTRRHPRVRRFVREAYGRAMRSAVQRTEEEWGARHRDRHA</sequence>
<organism evidence="3 4">
    <name type="scientific">Cyanidium caldarium</name>
    <name type="common">Red alga</name>
    <dbReference type="NCBI Taxonomy" id="2771"/>
    <lineage>
        <taxon>Eukaryota</taxon>
        <taxon>Rhodophyta</taxon>
        <taxon>Bangiophyceae</taxon>
        <taxon>Cyanidiales</taxon>
        <taxon>Cyanidiaceae</taxon>
        <taxon>Cyanidium</taxon>
    </lineage>
</organism>
<feature type="coiled-coil region" evidence="1">
    <location>
        <begin position="324"/>
        <end position="354"/>
    </location>
</feature>
<comment type="caution">
    <text evidence="3">The sequence shown here is derived from an EMBL/GenBank/DDBJ whole genome shotgun (WGS) entry which is preliminary data.</text>
</comment>
<evidence type="ECO:0000256" key="2">
    <source>
        <dbReference type="SAM" id="MobiDB-lite"/>
    </source>
</evidence>
<protein>
    <submittedName>
        <fullName evidence="3">Uncharacterized protein</fullName>
    </submittedName>
</protein>
<keyword evidence="4" id="KW-1185">Reference proteome</keyword>
<accession>A0AAV9IUA0</accession>
<dbReference type="EMBL" id="JANCYW010000006">
    <property type="protein sequence ID" value="KAK4535844.1"/>
    <property type="molecule type" value="Genomic_DNA"/>
</dbReference>
<evidence type="ECO:0000313" key="4">
    <source>
        <dbReference type="Proteomes" id="UP001301350"/>
    </source>
</evidence>
<dbReference type="AlphaFoldDB" id="A0AAV9IUA0"/>
<feature type="compositionally biased region" description="Acidic residues" evidence="2">
    <location>
        <begin position="381"/>
        <end position="407"/>
    </location>
</feature>
<feature type="compositionally biased region" description="Low complexity" evidence="2">
    <location>
        <begin position="422"/>
        <end position="437"/>
    </location>
</feature>
<name>A0AAV9IUA0_CYACA</name>
<dbReference type="Proteomes" id="UP001301350">
    <property type="component" value="Unassembled WGS sequence"/>
</dbReference>
<proteinExistence type="predicted"/>
<reference evidence="3 4" key="1">
    <citation type="submission" date="2022-07" db="EMBL/GenBank/DDBJ databases">
        <title>Genome-wide signatures of adaptation to extreme environments.</title>
        <authorList>
            <person name="Cho C.H."/>
            <person name="Yoon H.S."/>
        </authorList>
    </citation>
    <scope>NUCLEOTIDE SEQUENCE [LARGE SCALE GENOMIC DNA]</scope>
    <source>
        <strain evidence="3 4">DBV 063 E5</strain>
    </source>
</reference>
<gene>
    <name evidence="3" type="ORF">CDCA_CDCA06G1869</name>
</gene>
<feature type="region of interest" description="Disordered" evidence="2">
    <location>
        <begin position="513"/>
        <end position="536"/>
    </location>
</feature>